<gene>
    <name evidence="3" type="ORF">Bxe_A1336</name>
</gene>
<dbReference type="CDD" id="cd00090">
    <property type="entry name" value="HTH_ARSR"/>
    <property type="match status" value="2"/>
</dbReference>
<dbReference type="InterPro" id="IPR009057">
    <property type="entry name" value="Homeodomain-like_sf"/>
</dbReference>
<dbReference type="GO" id="GO:0006355">
    <property type="term" value="P:regulation of DNA-templated transcription"/>
    <property type="evidence" value="ECO:0007669"/>
    <property type="project" value="UniProtKB-ARBA"/>
</dbReference>
<dbReference type="OrthoDB" id="9007202at2"/>
<dbReference type="STRING" id="266265.Bxe_A1336"/>
<dbReference type="Proteomes" id="UP000001817">
    <property type="component" value="Chromosome 1"/>
</dbReference>
<keyword evidence="4" id="KW-1185">Reference proteome</keyword>
<proteinExistence type="predicted"/>
<evidence type="ECO:0000313" key="4">
    <source>
        <dbReference type="Proteomes" id="UP000001817"/>
    </source>
</evidence>
<dbReference type="InterPro" id="IPR055247">
    <property type="entry name" value="InsJ-like_HTH"/>
</dbReference>
<evidence type="ECO:0000259" key="2">
    <source>
        <dbReference type="Pfam" id="PF13518"/>
    </source>
</evidence>
<dbReference type="KEGG" id="bxe:Bxe_A1336"/>
<dbReference type="Gene3D" id="1.10.10.10">
    <property type="entry name" value="Winged helix-like DNA-binding domain superfamily/Winged helix DNA-binding domain"/>
    <property type="match status" value="1"/>
</dbReference>
<accession>Q13WC2</accession>
<reference evidence="3 4" key="1">
    <citation type="journal article" date="2006" name="Proc. Natl. Acad. Sci. U.S.A.">
        <title>Burkholderia xenovorans LB400 harbors a multi-replicon, 9.73-Mbp genome shaped for versatility.</title>
        <authorList>
            <person name="Chain P.S."/>
            <person name="Denef V.J."/>
            <person name="Konstantinidis K.T."/>
            <person name="Vergez L.M."/>
            <person name="Agullo L."/>
            <person name="Reyes V.L."/>
            <person name="Hauser L."/>
            <person name="Cordova M."/>
            <person name="Gomez L."/>
            <person name="Gonzalez M."/>
            <person name="Land M."/>
            <person name="Lao V."/>
            <person name="Larimer F."/>
            <person name="LiPuma J.J."/>
            <person name="Mahenthiralingam E."/>
            <person name="Malfatti S.A."/>
            <person name="Marx C.J."/>
            <person name="Parnell J.J."/>
            <person name="Ramette A."/>
            <person name="Richardson P."/>
            <person name="Seeger M."/>
            <person name="Smith D."/>
            <person name="Spilker T."/>
            <person name="Sul W.J."/>
            <person name="Tsoi T.V."/>
            <person name="Ulrich L.E."/>
            <person name="Zhulin I.B."/>
            <person name="Tiedje J.M."/>
        </authorList>
    </citation>
    <scope>NUCLEOTIDE SEQUENCE [LARGE SCALE GENOMIC DNA]</scope>
    <source>
        <strain evidence="3 4">LB400</strain>
    </source>
</reference>
<protein>
    <submittedName>
        <fullName evidence="3">Transcriptional regulator, Fis family</fullName>
    </submittedName>
</protein>
<feature type="region of interest" description="Disordered" evidence="1">
    <location>
        <begin position="1"/>
        <end position="79"/>
    </location>
</feature>
<name>Q13WC2_PARXL</name>
<dbReference type="InterPro" id="IPR011991">
    <property type="entry name" value="ArsR-like_HTH"/>
</dbReference>
<organism evidence="3 4">
    <name type="scientific">Paraburkholderia xenovorans (strain LB400)</name>
    <dbReference type="NCBI Taxonomy" id="266265"/>
    <lineage>
        <taxon>Bacteria</taxon>
        <taxon>Pseudomonadati</taxon>
        <taxon>Pseudomonadota</taxon>
        <taxon>Betaproteobacteria</taxon>
        <taxon>Burkholderiales</taxon>
        <taxon>Burkholderiaceae</taxon>
        <taxon>Paraburkholderia</taxon>
    </lineage>
</organism>
<evidence type="ECO:0000313" key="3">
    <source>
        <dbReference type="EMBL" id="ABE31617.1"/>
    </source>
</evidence>
<dbReference type="KEGG" id="bxb:DR64_3497"/>
<dbReference type="InterPro" id="IPR036388">
    <property type="entry name" value="WH-like_DNA-bd_sf"/>
</dbReference>
<dbReference type="RefSeq" id="WP_011489180.1">
    <property type="nucleotide sequence ID" value="NC_007951.1"/>
</dbReference>
<dbReference type="Pfam" id="PF13518">
    <property type="entry name" value="HTH_28"/>
    <property type="match status" value="1"/>
</dbReference>
<dbReference type="EMBL" id="CP000270">
    <property type="protein sequence ID" value="ABE31617.1"/>
    <property type="molecule type" value="Genomic_DNA"/>
</dbReference>
<feature type="compositionally biased region" description="Basic and acidic residues" evidence="1">
    <location>
        <begin position="13"/>
        <end position="29"/>
    </location>
</feature>
<evidence type="ECO:0000256" key="1">
    <source>
        <dbReference type="SAM" id="MobiDB-lite"/>
    </source>
</evidence>
<dbReference type="SUPFAM" id="SSF46689">
    <property type="entry name" value="Homeodomain-like"/>
    <property type="match status" value="1"/>
</dbReference>
<feature type="domain" description="Insertion element IS150 protein InsJ-like helix-turn-helix" evidence="2">
    <location>
        <begin position="713"/>
        <end position="758"/>
    </location>
</feature>
<dbReference type="eggNOG" id="COG3415">
    <property type="taxonomic scope" value="Bacteria"/>
</dbReference>
<dbReference type="PATRIC" id="fig|266265.5.peg.3237"/>
<feature type="compositionally biased region" description="Polar residues" evidence="1">
    <location>
        <begin position="1"/>
        <end position="12"/>
    </location>
</feature>
<sequence>MTISPASGSTSPVRDDFDQTSKDTDKPRPVDNALQDPAIASPVAPQATPRKNDASGRRVTRPTLAALSSRHTSGEALPAHIARSGQATPRAGAADVLSNESVSARAERARVRATASKGLDGSSRMLSAGAANVQRTTQPTGVLPGASTEEFKELNRQYDTVDGYAHRSSEANSRIAQQIEAGVQQEMTGYPPQVIQFQEKQTRLQGMLAELPDSERQFYGGVLATLGAAYQLETGNDKRYAIDEKLAGLESAVREEANRVRNDPVERVLGQFNPPVGEAYLNKEDRERVGSLEKLREEFLQAEDAGEREDLFAEASDLKSRLQGRISVEVGKRQRVEQAHWKEANGEVDRILHEAQLQTDPAKRYELIGRQLFQINPGQDELKDRVVLAFTQRMHDSPQLRDKLDTWHDQVSGPLNAHSVGAAKKYTDILGNLPPVSADYVRDLSDRYNAVLQDVTYKDYSITPAARAERTAGQVLEGVERVLLGLTPLAPLADLQPSTLPENVRMGLDYGSALLGMLGGEGWGIAREIGLAGKAVSAAARDAEAANLAGEGGATAGKGLVQAAGKGLIEGLQAERTLSRDAQAAEQALREQTVAEAGPAVDPTSLVAHQSVGDSPYGSMASYADPGVSLKDLRPGPTRGILVDAKGDRYIELGGKAYHARFDRDTDSWRVFNKGADLKPQYPVRLNEASQKWELDSEVGLRGGAPRIRDEVRQEVVRLLREGELSRREIARRLGISETKVATVASQENLAGLRPGRPGVTDEMRRDTLKLLTDGQLSRAEIARQLGISRATVGRIAQAGGISLPADAPSPLALKPEIRLKVIHLLEKGDLSQRQIARQMGMSYSTVNSIAAKQKIPPTAATSLRNMKVSLTDRGKVVERLEEGRPPREIAAETGMSLSYVQRIARRTGMVRSIPKGGTPEQIDQIFALRDQGKSASHIANAVKVSRTRVEDILANYNANTYKRLWWNTTAEKRVAVIEQLDGGKTSREVARDLDLPLETVRGVANEHRVARDSLASELLAQGKSPEEVAESLDMHPDYVRRLTQGIPESTHDLSFTSKDWNAAMDMFKKGYDKEEVATKLGISPWKARSLAKEFQTQTMNSVAPQQLDDIARALSNADYSLTTGDLARATDLPESTIALVEQQYAGGFISPSWSPQPGTSSAISPGRIDHYEWIPPLGRQQEIEAVRAMNEGHNLKDAAAQLNQPYAAIERLYERDLPLVAPQDEVIDAPFAGLPQRGTTAFSDADQAEIRKLAQTSGLSASFIAGLIDAPVEEVQKVLNSNP</sequence>